<reference evidence="1" key="1">
    <citation type="submission" date="2021-06" db="EMBL/GenBank/DDBJ databases">
        <title>Updating the genus Pseudomonas: Description of 43 new species and partition of the Pseudomonas putida group.</title>
        <authorList>
            <person name="Girard L."/>
            <person name="Lood C."/>
            <person name="Vandamme P."/>
            <person name="Rokni-Zadeh H."/>
            <person name="Van Noort V."/>
            <person name="Hofte M."/>
            <person name="Lavigne R."/>
            <person name="De Mot R."/>
        </authorList>
    </citation>
    <scope>NUCLEOTIDE SEQUENCE</scope>
    <source>
        <strain evidence="1">SWRI88</strain>
    </source>
</reference>
<evidence type="ECO:0000313" key="2">
    <source>
        <dbReference type="Proteomes" id="UP001048763"/>
    </source>
</evidence>
<organism evidence="1 2">
    <name type="scientific">Pseudomonas triticicola</name>
    <dbReference type="NCBI Taxonomy" id="2842345"/>
    <lineage>
        <taxon>Bacteria</taxon>
        <taxon>Pseudomonadati</taxon>
        <taxon>Pseudomonadota</taxon>
        <taxon>Gammaproteobacteria</taxon>
        <taxon>Pseudomonadales</taxon>
        <taxon>Pseudomonadaceae</taxon>
        <taxon>Pseudomonas</taxon>
    </lineage>
</organism>
<comment type="caution">
    <text evidence="1">The sequence shown here is derived from an EMBL/GenBank/DDBJ whole genome shotgun (WGS) entry which is preliminary data.</text>
</comment>
<proteinExistence type="predicted"/>
<keyword evidence="2" id="KW-1185">Reference proteome</keyword>
<dbReference type="EMBL" id="JAHSTX010000001">
    <property type="protein sequence ID" value="MBV4548161.1"/>
    <property type="molecule type" value="Genomic_DNA"/>
</dbReference>
<evidence type="ECO:0000313" key="1">
    <source>
        <dbReference type="EMBL" id="MBV4548161.1"/>
    </source>
</evidence>
<dbReference type="RefSeq" id="WP_217864631.1">
    <property type="nucleotide sequence ID" value="NZ_JAHSTX010000001.1"/>
</dbReference>
<gene>
    <name evidence="1" type="ORF">KVG85_18850</name>
</gene>
<accession>A0ABS6RRE3</accession>
<name>A0ABS6RRE3_9PSED</name>
<sequence length="71" mass="8120">MSNWNNCLEIRETFEEAGHALSLFIDLLTSDIQLTERSRLALASYGRASMEAFERAESQLHNRDDTKDDVS</sequence>
<dbReference type="Proteomes" id="UP001048763">
    <property type="component" value="Unassembled WGS sequence"/>
</dbReference>
<protein>
    <submittedName>
        <fullName evidence="1">Uncharacterized protein</fullName>
    </submittedName>
</protein>